<dbReference type="Gene3D" id="3.40.50.150">
    <property type="entry name" value="Vaccinia Virus protein VP39"/>
    <property type="match status" value="1"/>
</dbReference>
<dbReference type="InterPro" id="IPR013216">
    <property type="entry name" value="Methyltransf_11"/>
</dbReference>
<reference evidence="2" key="1">
    <citation type="journal article" date="2020" name="Stud. Mycol.">
        <title>101 Dothideomycetes genomes: a test case for predicting lifestyles and emergence of pathogens.</title>
        <authorList>
            <person name="Haridas S."/>
            <person name="Albert R."/>
            <person name="Binder M."/>
            <person name="Bloem J."/>
            <person name="Labutti K."/>
            <person name="Salamov A."/>
            <person name="Andreopoulos B."/>
            <person name="Baker S."/>
            <person name="Barry K."/>
            <person name="Bills G."/>
            <person name="Bluhm B."/>
            <person name="Cannon C."/>
            <person name="Castanera R."/>
            <person name="Culley D."/>
            <person name="Daum C."/>
            <person name="Ezra D."/>
            <person name="Gonzalez J."/>
            <person name="Henrissat B."/>
            <person name="Kuo A."/>
            <person name="Liang C."/>
            <person name="Lipzen A."/>
            <person name="Lutzoni F."/>
            <person name="Magnuson J."/>
            <person name="Mondo S."/>
            <person name="Nolan M."/>
            <person name="Ohm R."/>
            <person name="Pangilinan J."/>
            <person name="Park H.-J."/>
            <person name="Ramirez L."/>
            <person name="Alfaro M."/>
            <person name="Sun H."/>
            <person name="Tritt A."/>
            <person name="Yoshinaga Y."/>
            <person name="Zwiers L.-H."/>
            <person name="Turgeon B."/>
            <person name="Goodwin S."/>
            <person name="Spatafora J."/>
            <person name="Crous P."/>
            <person name="Grigoriev I."/>
        </authorList>
    </citation>
    <scope>NUCLEOTIDE SEQUENCE</scope>
    <source>
        <strain evidence="2">Tuck. ex Michener</strain>
    </source>
</reference>
<evidence type="ECO:0000259" key="1">
    <source>
        <dbReference type="Pfam" id="PF08241"/>
    </source>
</evidence>
<sequence>MASHIEPDYKLRNVDFPKYFSQLSKIYDRQTGGTTRTNFAQLLPHIDPPIISSSIIHDNASGPGTASSVILTQANSQPPKISGTDSVPDMITAFRDNITKNSWTTVTASVMDSHHLQFPENTFTHSITNFSIFTFKDDVEAMKEVYRTLQPNGVAVVTTWKHFGVTGIIHTVQRAIRPDLPLMQQPNSGRFVMDSDTYLRLVMAKAGFEEAKMELVQKDLFANGEAADGVVEFMSGGFFEKAREGYTEEEKGKWEGEVRKAVERETEDYGGLRMHMWAVLARK</sequence>
<dbReference type="GO" id="GO:0032259">
    <property type="term" value="P:methylation"/>
    <property type="evidence" value="ECO:0007669"/>
    <property type="project" value="UniProtKB-KW"/>
</dbReference>
<dbReference type="EMBL" id="ML991817">
    <property type="protein sequence ID" value="KAF2232262.1"/>
    <property type="molecule type" value="Genomic_DNA"/>
</dbReference>
<keyword evidence="2" id="KW-0808">Transferase</keyword>
<keyword evidence="2" id="KW-0489">Methyltransferase</keyword>
<dbReference type="AlphaFoldDB" id="A0A6A6H2P9"/>
<evidence type="ECO:0000313" key="2">
    <source>
        <dbReference type="EMBL" id="KAF2232262.1"/>
    </source>
</evidence>
<keyword evidence="3" id="KW-1185">Reference proteome</keyword>
<organism evidence="2 3">
    <name type="scientific">Viridothelium virens</name>
    <name type="common">Speckled blister lichen</name>
    <name type="synonym">Trypethelium virens</name>
    <dbReference type="NCBI Taxonomy" id="1048519"/>
    <lineage>
        <taxon>Eukaryota</taxon>
        <taxon>Fungi</taxon>
        <taxon>Dikarya</taxon>
        <taxon>Ascomycota</taxon>
        <taxon>Pezizomycotina</taxon>
        <taxon>Dothideomycetes</taxon>
        <taxon>Dothideomycetes incertae sedis</taxon>
        <taxon>Trypetheliales</taxon>
        <taxon>Trypetheliaceae</taxon>
        <taxon>Viridothelium</taxon>
    </lineage>
</organism>
<proteinExistence type="predicted"/>
<dbReference type="InterPro" id="IPR029063">
    <property type="entry name" value="SAM-dependent_MTases_sf"/>
</dbReference>
<dbReference type="Proteomes" id="UP000800092">
    <property type="component" value="Unassembled WGS sequence"/>
</dbReference>
<protein>
    <submittedName>
        <fullName evidence="2">S-adenosyl-L-methionine-dependent methyltransferase</fullName>
    </submittedName>
</protein>
<dbReference type="GO" id="GO:0008757">
    <property type="term" value="F:S-adenosylmethionine-dependent methyltransferase activity"/>
    <property type="evidence" value="ECO:0007669"/>
    <property type="project" value="InterPro"/>
</dbReference>
<accession>A0A6A6H2P9</accession>
<gene>
    <name evidence="2" type="ORF">EV356DRAFT_505440</name>
</gene>
<dbReference type="Pfam" id="PF08241">
    <property type="entry name" value="Methyltransf_11"/>
    <property type="match status" value="1"/>
</dbReference>
<dbReference type="OrthoDB" id="2013972at2759"/>
<dbReference type="CDD" id="cd02440">
    <property type="entry name" value="AdoMet_MTases"/>
    <property type="match status" value="1"/>
</dbReference>
<dbReference type="SUPFAM" id="SSF53335">
    <property type="entry name" value="S-adenosyl-L-methionine-dependent methyltransferases"/>
    <property type="match status" value="1"/>
</dbReference>
<feature type="domain" description="Methyltransferase type 11" evidence="1">
    <location>
        <begin position="63"/>
        <end position="156"/>
    </location>
</feature>
<name>A0A6A6H2P9_VIRVR</name>
<evidence type="ECO:0000313" key="3">
    <source>
        <dbReference type="Proteomes" id="UP000800092"/>
    </source>
</evidence>